<accession>A0ABP6U7L3</accession>
<dbReference type="RefSeq" id="WP_266547834.1">
    <property type="nucleotide sequence ID" value="NZ_BAAAXF010000073.1"/>
</dbReference>
<gene>
    <name evidence="2" type="ORF">GCM10019016_102550</name>
</gene>
<keyword evidence="3" id="KW-1185">Reference proteome</keyword>
<reference evidence="3" key="1">
    <citation type="journal article" date="2019" name="Int. J. Syst. Evol. Microbiol.">
        <title>The Global Catalogue of Microorganisms (GCM) 10K type strain sequencing project: providing services to taxonomists for standard genome sequencing and annotation.</title>
        <authorList>
            <consortium name="The Broad Institute Genomics Platform"/>
            <consortium name="The Broad Institute Genome Sequencing Center for Infectious Disease"/>
            <person name="Wu L."/>
            <person name="Ma J."/>
        </authorList>
    </citation>
    <scope>NUCLEOTIDE SEQUENCE [LARGE SCALE GENOMIC DNA]</scope>
    <source>
        <strain evidence="3">JCM 4816</strain>
    </source>
</reference>
<dbReference type="GeneID" id="97385674"/>
<dbReference type="EMBL" id="BAAAXF010000073">
    <property type="protein sequence ID" value="GAA3503145.1"/>
    <property type="molecule type" value="Genomic_DNA"/>
</dbReference>
<organism evidence="2 3">
    <name type="scientific">Streptomyces prasinosporus</name>
    <dbReference type="NCBI Taxonomy" id="68256"/>
    <lineage>
        <taxon>Bacteria</taxon>
        <taxon>Bacillati</taxon>
        <taxon>Actinomycetota</taxon>
        <taxon>Actinomycetes</taxon>
        <taxon>Kitasatosporales</taxon>
        <taxon>Streptomycetaceae</taxon>
        <taxon>Streptomyces</taxon>
        <taxon>Streptomyces albogriseolus group</taxon>
    </lineage>
</organism>
<name>A0ABP6U7L3_9ACTN</name>
<comment type="caution">
    <text evidence="2">The sequence shown here is derived from an EMBL/GenBank/DDBJ whole genome shotgun (WGS) entry which is preliminary data.</text>
</comment>
<sequence>MPGGLHQNLEQLQPLLEVSRLRNVVLQVLPFEQAFSDASRGPMVLVEGRDSKAAPSGPELRIATPAWAAVVSAVRPEA</sequence>
<evidence type="ECO:0000313" key="2">
    <source>
        <dbReference type="EMBL" id="GAA3503145.1"/>
    </source>
</evidence>
<proteinExistence type="predicted"/>
<protein>
    <recommendedName>
        <fullName evidence="1">DUF5753 domain-containing protein</fullName>
    </recommendedName>
</protein>
<evidence type="ECO:0000259" key="1">
    <source>
        <dbReference type="Pfam" id="PF19054"/>
    </source>
</evidence>
<feature type="domain" description="DUF5753" evidence="1">
    <location>
        <begin position="9"/>
        <end position="50"/>
    </location>
</feature>
<dbReference type="Proteomes" id="UP001501455">
    <property type="component" value="Unassembled WGS sequence"/>
</dbReference>
<dbReference type="Pfam" id="PF19054">
    <property type="entry name" value="DUF5753"/>
    <property type="match status" value="1"/>
</dbReference>
<evidence type="ECO:0000313" key="3">
    <source>
        <dbReference type="Proteomes" id="UP001501455"/>
    </source>
</evidence>
<dbReference type="InterPro" id="IPR043917">
    <property type="entry name" value="DUF5753"/>
</dbReference>